<organism evidence="2">
    <name type="scientific">Rhizobium meliloti</name>
    <name type="common">Ensifer meliloti</name>
    <name type="synonym">Sinorhizobium meliloti</name>
    <dbReference type="NCBI Taxonomy" id="382"/>
    <lineage>
        <taxon>Bacteria</taxon>
        <taxon>Pseudomonadati</taxon>
        <taxon>Pseudomonadota</taxon>
        <taxon>Alphaproteobacteria</taxon>
        <taxon>Hyphomicrobiales</taxon>
        <taxon>Rhizobiaceae</taxon>
        <taxon>Sinorhizobium/Ensifer group</taxon>
        <taxon>Sinorhizobium</taxon>
    </lineage>
</organism>
<accession>A0A6A7ZU03</accession>
<proteinExistence type="predicted"/>
<sequence length="133" mass="14794">MGWLSGHGAHPPDRVRILSRNGNDWTSRFPSIATAAEKMRPATMILDDEAVVLDEQGRSDFGLLQHALGGRPSRRGSMTAERWMRFYPSDWLGDPALRTCSYGARGLWIDMLCLMDAAKPRGHLKLGSQKVDA</sequence>
<dbReference type="GO" id="GO:0005524">
    <property type="term" value="F:ATP binding"/>
    <property type="evidence" value="ECO:0007669"/>
    <property type="project" value="InterPro"/>
</dbReference>
<gene>
    <name evidence="2" type="ORF">GHK45_16870</name>
</gene>
<dbReference type="AlphaFoldDB" id="A0A6A7ZU03"/>
<protein>
    <recommendedName>
        <fullName evidence="1">ATP-dependent DNA ligase family profile domain-containing protein</fullName>
    </recommendedName>
</protein>
<evidence type="ECO:0000259" key="1">
    <source>
        <dbReference type="Pfam" id="PF01068"/>
    </source>
</evidence>
<dbReference type="RefSeq" id="WP_127662925.1">
    <property type="nucleotide sequence ID" value="NZ_RPJR01000092.1"/>
</dbReference>
<reference evidence="2" key="1">
    <citation type="journal article" date="2013" name="Genome Biol.">
        <title>Comparative genomics of the core and accessory genomes of 48 Sinorhizobium strains comprising five genospecies.</title>
        <authorList>
            <person name="Sugawara M."/>
            <person name="Epstein B."/>
            <person name="Badgley B.D."/>
            <person name="Unno T."/>
            <person name="Xu L."/>
            <person name="Reese J."/>
            <person name="Gyaneshwar P."/>
            <person name="Denny R."/>
            <person name="Mudge J."/>
            <person name="Bharti A.K."/>
            <person name="Farmer A.D."/>
            <person name="May G.D."/>
            <person name="Woodward J.E."/>
            <person name="Medigue C."/>
            <person name="Vallenet D."/>
            <person name="Lajus A."/>
            <person name="Rouy Z."/>
            <person name="Martinez-Vaz B."/>
            <person name="Tiffin P."/>
            <person name="Young N.D."/>
            <person name="Sadowsky M.J."/>
        </authorList>
    </citation>
    <scope>NUCLEOTIDE SEQUENCE</scope>
    <source>
        <strain evidence="2">M30</strain>
    </source>
</reference>
<dbReference type="GO" id="GO:0003910">
    <property type="term" value="F:DNA ligase (ATP) activity"/>
    <property type="evidence" value="ECO:0007669"/>
    <property type="project" value="InterPro"/>
</dbReference>
<dbReference type="GO" id="GO:0006281">
    <property type="term" value="P:DNA repair"/>
    <property type="evidence" value="ECO:0007669"/>
    <property type="project" value="InterPro"/>
</dbReference>
<comment type="caution">
    <text evidence="2">The sequence shown here is derived from an EMBL/GenBank/DDBJ whole genome shotgun (WGS) entry which is preliminary data.</text>
</comment>
<dbReference type="EMBL" id="WISP01000127">
    <property type="protein sequence ID" value="MQW05371.1"/>
    <property type="molecule type" value="Genomic_DNA"/>
</dbReference>
<dbReference type="SUPFAM" id="SSF56091">
    <property type="entry name" value="DNA ligase/mRNA capping enzyme, catalytic domain"/>
    <property type="match status" value="1"/>
</dbReference>
<evidence type="ECO:0000313" key="2">
    <source>
        <dbReference type="EMBL" id="MQW05371.1"/>
    </source>
</evidence>
<dbReference type="Pfam" id="PF01068">
    <property type="entry name" value="DNA_ligase_A_M"/>
    <property type="match status" value="1"/>
</dbReference>
<dbReference type="Gene3D" id="3.30.470.30">
    <property type="entry name" value="DNA ligase/mRNA capping enzyme"/>
    <property type="match status" value="1"/>
</dbReference>
<dbReference type="GO" id="GO:0006310">
    <property type="term" value="P:DNA recombination"/>
    <property type="evidence" value="ECO:0007669"/>
    <property type="project" value="InterPro"/>
</dbReference>
<feature type="domain" description="ATP-dependent DNA ligase family profile" evidence="1">
    <location>
        <begin position="13"/>
        <end position="65"/>
    </location>
</feature>
<name>A0A6A7ZU03_RHIML</name>
<dbReference type="InterPro" id="IPR012310">
    <property type="entry name" value="DNA_ligase_ATP-dep_cent"/>
</dbReference>